<organism evidence="1 2">
    <name type="scientific">Frieseomelitta varia</name>
    <dbReference type="NCBI Taxonomy" id="561572"/>
    <lineage>
        <taxon>Eukaryota</taxon>
        <taxon>Metazoa</taxon>
        <taxon>Ecdysozoa</taxon>
        <taxon>Arthropoda</taxon>
        <taxon>Hexapoda</taxon>
        <taxon>Insecta</taxon>
        <taxon>Pterygota</taxon>
        <taxon>Neoptera</taxon>
        <taxon>Endopterygota</taxon>
        <taxon>Hymenoptera</taxon>
        <taxon>Apocrita</taxon>
        <taxon>Aculeata</taxon>
        <taxon>Apoidea</taxon>
        <taxon>Anthophila</taxon>
        <taxon>Apidae</taxon>
        <taxon>Frieseomelitta</taxon>
    </lineage>
</organism>
<dbReference type="AlphaFoldDB" id="A0A833RZX1"/>
<keyword evidence="2" id="KW-1185">Reference proteome</keyword>
<gene>
    <name evidence="1" type="ORF">E2986_12650</name>
</gene>
<evidence type="ECO:0000313" key="1">
    <source>
        <dbReference type="EMBL" id="KAF3426840.1"/>
    </source>
</evidence>
<sequence>MERCENISIASINSVCTEPAYSTDDCNEEEVAGSPMLCLQPDDRRWALTGVGSWRIACSKVGVERPRLYDKISSNIAWIKSTIE</sequence>
<dbReference type="InterPro" id="IPR009003">
    <property type="entry name" value="Peptidase_S1_PA"/>
</dbReference>
<dbReference type="SUPFAM" id="SSF50494">
    <property type="entry name" value="Trypsin-like serine proteases"/>
    <property type="match status" value="1"/>
</dbReference>
<evidence type="ECO:0000313" key="2">
    <source>
        <dbReference type="Proteomes" id="UP000655588"/>
    </source>
</evidence>
<name>A0A833RZX1_9HYME</name>
<dbReference type="Proteomes" id="UP000655588">
    <property type="component" value="Unassembled WGS sequence"/>
</dbReference>
<dbReference type="EMBL" id="WNWW01000285">
    <property type="protein sequence ID" value="KAF3426840.1"/>
    <property type="molecule type" value="Genomic_DNA"/>
</dbReference>
<protein>
    <recommendedName>
        <fullName evidence="3">Peptidase S1 domain-containing protein</fullName>
    </recommendedName>
</protein>
<comment type="caution">
    <text evidence="1">The sequence shown here is derived from an EMBL/GenBank/DDBJ whole genome shotgun (WGS) entry which is preliminary data.</text>
</comment>
<evidence type="ECO:0008006" key="3">
    <source>
        <dbReference type="Google" id="ProtNLM"/>
    </source>
</evidence>
<proteinExistence type="predicted"/>
<dbReference type="Gene3D" id="2.40.10.10">
    <property type="entry name" value="Trypsin-like serine proteases"/>
    <property type="match status" value="1"/>
</dbReference>
<dbReference type="PANTHER" id="PTHR24258">
    <property type="entry name" value="SERINE PROTEASE-RELATED"/>
    <property type="match status" value="1"/>
</dbReference>
<accession>A0A833RZX1</accession>
<dbReference type="PANTHER" id="PTHR24258:SF146">
    <property type="entry name" value="ATRIAL NATRIURETIC PEPTIDE-CONVERTING ENZYME"/>
    <property type="match status" value="1"/>
</dbReference>
<reference evidence="1" key="1">
    <citation type="submission" date="2019-11" db="EMBL/GenBank/DDBJ databases">
        <title>The nuclear and mitochondrial genomes of Frieseomelitta varia - a highly eusocial stingless bee (Meliponini) with a permanently sterile worker caste.</title>
        <authorList>
            <person name="Freitas F.C.P."/>
            <person name="Lourenco A.P."/>
            <person name="Nunes F.M.F."/>
            <person name="Paschoal A.R."/>
            <person name="Abreu F.C.P."/>
            <person name="Barbin F.O."/>
            <person name="Bataglia L."/>
            <person name="Cardoso-Junior C.A.M."/>
            <person name="Cervoni M.S."/>
            <person name="Silva S.R."/>
            <person name="Dalarmi F."/>
            <person name="Del Lama M.A."/>
            <person name="Depintor T.S."/>
            <person name="Ferreira K.M."/>
            <person name="Goria P.S."/>
            <person name="Jaskot M.C."/>
            <person name="Lago D.C."/>
            <person name="Luna-Lucena D."/>
            <person name="Moda L.M."/>
            <person name="Nascimento L."/>
            <person name="Pedrino M."/>
            <person name="Rabico F.O."/>
            <person name="Sanches F.C."/>
            <person name="Santos D.E."/>
            <person name="Santos C.G."/>
            <person name="Vieira J."/>
            <person name="Lopes T.F."/>
            <person name="Barchuk A.R."/>
            <person name="Hartfelder K."/>
            <person name="Simoes Z.L.P."/>
            <person name="Bitondi M.M.G."/>
            <person name="Pinheiro D.G."/>
        </authorList>
    </citation>
    <scope>NUCLEOTIDE SEQUENCE</scope>
    <source>
        <strain evidence="1">USP_RPSP 00005682</strain>
        <tissue evidence="1">Whole individual</tissue>
    </source>
</reference>
<dbReference type="InterPro" id="IPR043504">
    <property type="entry name" value="Peptidase_S1_PA_chymotrypsin"/>
</dbReference>